<accession>A0A5M3TAQ5</accession>
<organism evidence="1 2">
    <name type="scientific">Limnospira platensis NIES-46</name>
    <dbReference type="NCBI Taxonomy" id="1236695"/>
    <lineage>
        <taxon>Bacteria</taxon>
        <taxon>Bacillati</taxon>
        <taxon>Cyanobacteriota</taxon>
        <taxon>Cyanophyceae</taxon>
        <taxon>Oscillatoriophycideae</taxon>
        <taxon>Oscillatoriales</taxon>
        <taxon>Sirenicapillariaceae</taxon>
        <taxon>Limnospira</taxon>
    </lineage>
</organism>
<evidence type="ECO:0000313" key="2">
    <source>
        <dbReference type="Proteomes" id="UP000326169"/>
    </source>
</evidence>
<gene>
    <name evidence="1" type="ORF">NIES46_48060</name>
</gene>
<evidence type="ECO:0000313" key="1">
    <source>
        <dbReference type="EMBL" id="GCE96733.1"/>
    </source>
</evidence>
<reference evidence="1 2" key="1">
    <citation type="journal article" date="2019" name="J Genomics">
        <title>The Draft Genome of a Hydrogen-producing Cyanobacterium, Arthrospira platensis NIES-46.</title>
        <authorList>
            <person name="Suzuki S."/>
            <person name="Yamaguchi H."/>
            <person name="Kawachi M."/>
        </authorList>
    </citation>
    <scope>NUCLEOTIDE SEQUENCE [LARGE SCALE GENOMIC DNA]</scope>
    <source>
        <strain evidence="1 2">NIES-46</strain>
    </source>
</reference>
<proteinExistence type="predicted"/>
<dbReference type="RefSeq" id="WP_006615919.1">
    <property type="nucleotide sequence ID" value="NZ_BIMW01000257.1"/>
</dbReference>
<comment type="caution">
    <text evidence="1">The sequence shown here is derived from an EMBL/GenBank/DDBJ whole genome shotgun (WGS) entry which is preliminary data.</text>
</comment>
<dbReference type="EMBL" id="BIMW01000257">
    <property type="protein sequence ID" value="GCE96733.1"/>
    <property type="molecule type" value="Genomic_DNA"/>
</dbReference>
<name>A0A5M3TAQ5_LIMPL</name>
<dbReference type="GeneID" id="301685879"/>
<sequence>MDLNESLQLNEYLECKKQNLHKEEVLRKISAKNNNVITKLLSDNKPIKLELGAGQERQLEGWTTIDIRCETFRSQIRLQCLE</sequence>
<dbReference type="Proteomes" id="UP000326169">
    <property type="component" value="Unassembled WGS sequence"/>
</dbReference>
<keyword evidence="2" id="KW-1185">Reference proteome</keyword>
<protein>
    <submittedName>
        <fullName evidence="1">Uncharacterized protein</fullName>
    </submittedName>
</protein>